<dbReference type="Proteomes" id="UP001145109">
    <property type="component" value="Unassembled WGS sequence"/>
</dbReference>
<evidence type="ECO:0000313" key="1">
    <source>
        <dbReference type="EMBL" id="GLG87170.1"/>
    </source>
</evidence>
<dbReference type="AlphaFoldDB" id="A0AA37QC54"/>
<name>A0AA37QC54_9FIRM</name>
<organism evidence="1 2">
    <name type="scientific">Coprococcus comes</name>
    <dbReference type="NCBI Taxonomy" id="410072"/>
    <lineage>
        <taxon>Bacteria</taxon>
        <taxon>Bacillati</taxon>
        <taxon>Bacillota</taxon>
        <taxon>Clostridia</taxon>
        <taxon>Lachnospirales</taxon>
        <taxon>Lachnospiraceae</taxon>
        <taxon>Coprococcus</taxon>
    </lineage>
</organism>
<protein>
    <submittedName>
        <fullName evidence="1">Uncharacterized protein</fullName>
    </submittedName>
</protein>
<reference evidence="1" key="1">
    <citation type="submission" date="2022-09" db="EMBL/GenBank/DDBJ databases">
        <title>Draft genome sequence of Coprococcus comes strain 31264.</title>
        <authorList>
            <person name="Atsushi H."/>
            <person name="Moriya O."/>
            <person name="Mitsuo S."/>
        </authorList>
    </citation>
    <scope>NUCLEOTIDE SEQUENCE</scope>
    <source>
        <strain evidence="1">JCM 31264</strain>
    </source>
</reference>
<sequence>MRKRNVGIFACMAGIVMGLGISQLNVAGIFEKEPMKVYNSVERKIPESAKSKLKDEGKCWLCGSDDQSLMDYFRKFDDLGIICTKNWYVQDMRIRNHDEEGNLIGAQGNSRTGFSGTGEGGCFFHTNQMPDHGISEVSVSFGDDSFFDVRTVQDHLCQTCLDKLIESMEVYCGETEKPMARDLVLVDFQTLDLYALQEHNGGYFVRDYYVEIESEEDGIEVRAFYCPKLKNGKKDGE</sequence>
<evidence type="ECO:0000313" key="2">
    <source>
        <dbReference type="Proteomes" id="UP001145109"/>
    </source>
</evidence>
<reference evidence="1" key="2">
    <citation type="submission" date="2022-11" db="EMBL/GenBank/DDBJ databases">
        <title>Draft genome sequence of Coprococcus comes strain 31264.</title>
        <authorList>
            <person name="Hisatomi A."/>
            <person name="Ohkuma M."/>
            <person name="Sakamoto M."/>
        </authorList>
    </citation>
    <scope>NUCLEOTIDE SEQUENCE</scope>
    <source>
        <strain evidence="1">JCM 31264</strain>
    </source>
</reference>
<accession>A0AA37QC54</accession>
<comment type="caution">
    <text evidence="1">The sequence shown here is derived from an EMBL/GenBank/DDBJ whole genome shotgun (WGS) entry which is preliminary data.</text>
</comment>
<dbReference type="EMBL" id="BSCI01000009">
    <property type="protein sequence ID" value="GLG87170.1"/>
    <property type="molecule type" value="Genomic_DNA"/>
</dbReference>
<gene>
    <name evidence="1" type="ORF">comes_17150</name>
</gene>
<proteinExistence type="predicted"/>
<dbReference type="RefSeq" id="WP_055248388.1">
    <property type="nucleotide sequence ID" value="NZ_BSCI01000009.1"/>
</dbReference>